<dbReference type="OrthoDB" id="10342371at2759"/>
<comment type="caution">
    <text evidence="2">The sequence shown here is derived from an EMBL/GenBank/DDBJ whole genome shotgun (WGS) entry which is preliminary data.</text>
</comment>
<proteinExistence type="predicted"/>
<evidence type="ECO:0000313" key="2">
    <source>
        <dbReference type="EMBL" id="GJQ09377.1"/>
    </source>
</evidence>
<evidence type="ECO:0000256" key="1">
    <source>
        <dbReference type="SAM" id="Phobius"/>
    </source>
</evidence>
<reference evidence="2" key="1">
    <citation type="journal article" date="2022" name="Proc. Natl. Acad. Sci. U.S.A.">
        <title>Life cycle and functional genomics of the unicellular red alga Galdieria for elucidating algal and plant evolution and industrial use.</title>
        <authorList>
            <person name="Hirooka S."/>
            <person name="Itabashi T."/>
            <person name="Ichinose T.M."/>
            <person name="Onuma R."/>
            <person name="Fujiwara T."/>
            <person name="Yamashita S."/>
            <person name="Jong L.W."/>
            <person name="Tomita R."/>
            <person name="Iwane A.H."/>
            <person name="Miyagishima S.Y."/>
        </authorList>
    </citation>
    <scope>NUCLEOTIDE SEQUENCE</scope>
    <source>
        <strain evidence="2">NBRC 102759</strain>
    </source>
</reference>
<dbReference type="Proteomes" id="UP001061958">
    <property type="component" value="Unassembled WGS sequence"/>
</dbReference>
<keyword evidence="3" id="KW-1185">Reference proteome</keyword>
<name>A0A9C7PSY7_9RHOD</name>
<dbReference type="EMBL" id="BQMJ01000008">
    <property type="protein sequence ID" value="GJQ09377.1"/>
    <property type="molecule type" value="Genomic_DNA"/>
</dbReference>
<protein>
    <submittedName>
        <fullName evidence="2">Uncharacterized protein</fullName>
    </submittedName>
</protein>
<accession>A0A9C7PSY7</accession>
<dbReference type="AlphaFoldDB" id="A0A9C7PSY7"/>
<organism evidence="2 3">
    <name type="scientific">Galdieria partita</name>
    <dbReference type="NCBI Taxonomy" id="83374"/>
    <lineage>
        <taxon>Eukaryota</taxon>
        <taxon>Rhodophyta</taxon>
        <taxon>Bangiophyceae</taxon>
        <taxon>Galdieriales</taxon>
        <taxon>Galdieriaceae</taxon>
        <taxon>Galdieria</taxon>
    </lineage>
</organism>
<keyword evidence="1" id="KW-1133">Transmembrane helix</keyword>
<evidence type="ECO:0000313" key="3">
    <source>
        <dbReference type="Proteomes" id="UP001061958"/>
    </source>
</evidence>
<keyword evidence="1" id="KW-0812">Transmembrane</keyword>
<reference evidence="2" key="2">
    <citation type="submission" date="2022-01" db="EMBL/GenBank/DDBJ databases">
        <authorList>
            <person name="Hirooka S."/>
            <person name="Miyagishima S.Y."/>
        </authorList>
    </citation>
    <scope>NUCLEOTIDE SEQUENCE</scope>
    <source>
        <strain evidence="2">NBRC 102759</strain>
    </source>
</reference>
<sequence length="213" mass="24786">MSNLPSTRLVHSSLAKPTLAAVIEEDSLTPKSPFSDSVSRTSSNKDESIIFATSQENRKSWLEETSIETSQRHKEKTVQLLLDIVRQLSLLRHSIQAARGKRLRSEILQRYECWIALWNIQEKQLIDVVQLLRKVFLWNSVVLEGGVVYVLFMVFKGYLHSLAVVRPKLGSATISIFCWLVLHWILSHRSHWLYPWESIILQLGRKYWMNDKE</sequence>
<feature type="transmembrane region" description="Helical" evidence="1">
    <location>
        <begin position="167"/>
        <end position="186"/>
    </location>
</feature>
<gene>
    <name evidence="2" type="ORF">GpartN1_g1168.t1</name>
</gene>
<feature type="transmembrane region" description="Helical" evidence="1">
    <location>
        <begin position="135"/>
        <end position="155"/>
    </location>
</feature>
<keyword evidence="1" id="KW-0472">Membrane</keyword>